<dbReference type="OrthoDB" id="2561043at2759"/>
<dbReference type="Pfam" id="PF00206">
    <property type="entry name" value="Lyase_1"/>
    <property type="match status" value="1"/>
</dbReference>
<comment type="similarity">
    <text evidence="1">Belongs to the lyase 1 family. Argininosuccinate lyase subfamily.</text>
</comment>
<dbReference type="GO" id="GO:0005829">
    <property type="term" value="C:cytosol"/>
    <property type="evidence" value="ECO:0007669"/>
    <property type="project" value="TreeGrafter"/>
</dbReference>
<dbReference type="GO" id="GO:0004056">
    <property type="term" value="F:argininosuccinate lyase activity"/>
    <property type="evidence" value="ECO:0007669"/>
    <property type="project" value="InterPro"/>
</dbReference>
<dbReference type="NCBIfam" id="TIGR00838">
    <property type="entry name" value="argH"/>
    <property type="match status" value="1"/>
</dbReference>
<dbReference type="FunFam" id="1.10.40.30:FF:000001">
    <property type="entry name" value="Argininosuccinate lyase"/>
    <property type="match status" value="1"/>
</dbReference>
<dbReference type="PANTHER" id="PTHR43814:SF1">
    <property type="entry name" value="ARGININOSUCCINATE LYASE"/>
    <property type="match status" value="1"/>
</dbReference>
<accession>A0A9D4NCU3</accession>
<dbReference type="PANTHER" id="PTHR43814">
    <property type="entry name" value="ARGININOSUCCINATE LYASE"/>
    <property type="match status" value="1"/>
</dbReference>
<dbReference type="InterPro" id="IPR020557">
    <property type="entry name" value="Fumarate_lyase_CS"/>
</dbReference>
<evidence type="ECO:0000256" key="1">
    <source>
        <dbReference type="ARBA" id="ARBA00010755"/>
    </source>
</evidence>
<dbReference type="Gene3D" id="1.20.200.10">
    <property type="entry name" value="Fumarase/aspartase (Central domain)"/>
    <property type="match status" value="1"/>
</dbReference>
<dbReference type="Gene3D" id="1.10.40.30">
    <property type="entry name" value="Fumarase/aspartase (C-terminal domain)"/>
    <property type="match status" value="1"/>
</dbReference>
<feature type="domain" description="Argininosuccinate lyase C-terminal" evidence="5">
    <location>
        <begin position="371"/>
        <end position="438"/>
    </location>
</feature>
<feature type="domain" description="Fumarate lyase N-terminal" evidence="4">
    <location>
        <begin position="14"/>
        <end position="308"/>
    </location>
</feature>
<dbReference type="Gene3D" id="1.10.275.10">
    <property type="entry name" value="Fumarase/aspartase (N-terminal domain)"/>
    <property type="match status" value="1"/>
</dbReference>
<keyword evidence="3" id="KW-0456">Lyase</keyword>
<dbReference type="InterPro" id="IPR009049">
    <property type="entry name" value="Argininosuccinate_lyase"/>
</dbReference>
<dbReference type="InterPro" id="IPR000362">
    <property type="entry name" value="Fumarate_lyase_fam"/>
</dbReference>
<dbReference type="PRINTS" id="PR00149">
    <property type="entry name" value="FUMRATELYASE"/>
</dbReference>
<reference evidence="6" key="2">
    <citation type="submission" date="2020-11" db="EMBL/GenBank/DDBJ databases">
        <authorList>
            <person name="McCartney M.A."/>
            <person name="Auch B."/>
            <person name="Kono T."/>
            <person name="Mallez S."/>
            <person name="Becker A."/>
            <person name="Gohl D.M."/>
            <person name="Silverstein K.A.T."/>
            <person name="Koren S."/>
            <person name="Bechman K.B."/>
            <person name="Herman A."/>
            <person name="Abrahante J.E."/>
            <person name="Garbe J."/>
        </authorList>
    </citation>
    <scope>NUCLEOTIDE SEQUENCE</scope>
    <source>
        <strain evidence="6">Duluth1</strain>
        <tissue evidence="6">Whole animal</tissue>
    </source>
</reference>
<evidence type="ECO:0000259" key="4">
    <source>
        <dbReference type="Pfam" id="PF00206"/>
    </source>
</evidence>
<proteinExistence type="inferred from homology"/>
<evidence type="ECO:0000259" key="5">
    <source>
        <dbReference type="Pfam" id="PF14698"/>
    </source>
</evidence>
<comment type="caution">
    <text evidence="6">The sequence shown here is derived from an EMBL/GenBank/DDBJ whole genome shotgun (WGS) entry which is preliminary data.</text>
</comment>
<dbReference type="Pfam" id="PF14698">
    <property type="entry name" value="ASL_C2"/>
    <property type="match status" value="1"/>
</dbReference>
<dbReference type="FunFam" id="1.10.275.10:FF:000014">
    <property type="entry name" value="Os03g0824900 protein"/>
    <property type="match status" value="1"/>
</dbReference>
<dbReference type="Proteomes" id="UP000828390">
    <property type="component" value="Unassembled WGS sequence"/>
</dbReference>
<dbReference type="PRINTS" id="PR00145">
    <property type="entry name" value="ARGSUCLYASE"/>
</dbReference>
<evidence type="ECO:0000256" key="2">
    <source>
        <dbReference type="ARBA" id="ARBA00022605"/>
    </source>
</evidence>
<dbReference type="CDD" id="cd01359">
    <property type="entry name" value="Argininosuccinate_lyase"/>
    <property type="match status" value="1"/>
</dbReference>
<evidence type="ECO:0000256" key="3">
    <source>
        <dbReference type="ARBA" id="ARBA00023239"/>
    </source>
</evidence>
<dbReference type="SUPFAM" id="SSF48557">
    <property type="entry name" value="L-aspartase-like"/>
    <property type="match status" value="1"/>
</dbReference>
<dbReference type="InterPro" id="IPR022761">
    <property type="entry name" value="Fumarate_lyase_N"/>
</dbReference>
<name>A0A9D4NCU3_DREPO</name>
<evidence type="ECO:0000313" key="7">
    <source>
        <dbReference type="Proteomes" id="UP000828390"/>
    </source>
</evidence>
<dbReference type="FunFam" id="1.20.200.10:FF:000002">
    <property type="entry name" value="Argininosuccinate lyase"/>
    <property type="match status" value="1"/>
</dbReference>
<dbReference type="HAMAP" id="MF_00006">
    <property type="entry name" value="Arg_succ_lyase"/>
    <property type="match status" value="1"/>
</dbReference>
<dbReference type="GO" id="GO:0042450">
    <property type="term" value="P:L-arginine biosynthetic process via ornithine"/>
    <property type="evidence" value="ECO:0007669"/>
    <property type="project" value="InterPro"/>
</dbReference>
<dbReference type="InterPro" id="IPR029419">
    <property type="entry name" value="Arg_succ_lyase_C"/>
</dbReference>
<dbReference type="InterPro" id="IPR008948">
    <property type="entry name" value="L-Aspartase-like"/>
</dbReference>
<dbReference type="PROSITE" id="PS00163">
    <property type="entry name" value="FUMARATE_LYASES"/>
    <property type="match status" value="1"/>
</dbReference>
<organism evidence="6 7">
    <name type="scientific">Dreissena polymorpha</name>
    <name type="common">Zebra mussel</name>
    <name type="synonym">Mytilus polymorpha</name>
    <dbReference type="NCBI Taxonomy" id="45954"/>
    <lineage>
        <taxon>Eukaryota</taxon>
        <taxon>Metazoa</taxon>
        <taxon>Spiralia</taxon>
        <taxon>Lophotrochozoa</taxon>
        <taxon>Mollusca</taxon>
        <taxon>Bivalvia</taxon>
        <taxon>Autobranchia</taxon>
        <taxon>Heteroconchia</taxon>
        <taxon>Euheterodonta</taxon>
        <taxon>Imparidentia</taxon>
        <taxon>Neoheterodontei</taxon>
        <taxon>Myida</taxon>
        <taxon>Dreissenoidea</taxon>
        <taxon>Dreissenidae</taxon>
        <taxon>Dreissena</taxon>
    </lineage>
</organism>
<evidence type="ECO:0000313" key="6">
    <source>
        <dbReference type="EMBL" id="KAH3890922.1"/>
    </source>
</evidence>
<dbReference type="InterPro" id="IPR024083">
    <property type="entry name" value="Fumarase/histidase_N"/>
</dbReference>
<evidence type="ECO:0008006" key="8">
    <source>
        <dbReference type="Google" id="ProtNLM"/>
    </source>
</evidence>
<dbReference type="AlphaFoldDB" id="A0A9D4NCU3"/>
<dbReference type="EMBL" id="JAIWYP010000001">
    <property type="protein sequence ID" value="KAH3890922.1"/>
    <property type="molecule type" value="Genomic_DNA"/>
</dbReference>
<sequence length="470" mass="52835">MSEKHTEGSKLWGGRFTGATDPVMERFNQSLTYDRRMWAADIRGSQAYARCIRSAGLITEQECQAIVVGLKKVGDEWEQGVFEVKPGDEDIHTANERRLKELIGEPAGKLHTGRSRNDQVATDTRLWLQDHMQNMKAFLLQIIQVMMGRAQSEMSVLLPGYTHLQRAQPIRWSHWILSYCWMLQRDFTRLSELGARVNVCPLGSGALAGNPFSVDRHALATDLGFESISHNSLDAVSDRDFIVEFLSWANLLCIHLSRWAEDLILYSSKEFGFVMLSDAYSTGSSLMPQKKNADSLELIRGKCGRVFGHYCGFLMTMKGVPSTYNKDLQEDKEALFDVYDTLEGILQVANGVIATLKIDSAKMRAALSPDMLATDLAYYMVRRGIAFRTAHGLSGACVALAEKKECSLDKLTLEDFKSVSPHFEADILQIWNYETSVDQYSVYGGTGQTSVERQIHNLQQWLDTQGGQEQ</sequence>
<protein>
    <recommendedName>
        <fullName evidence="8">Argininosuccinate lyase</fullName>
    </recommendedName>
</protein>
<keyword evidence="7" id="KW-1185">Reference proteome</keyword>
<keyword evidence="2" id="KW-0028">Amino-acid biosynthesis</keyword>
<reference evidence="6" key="1">
    <citation type="journal article" date="2019" name="bioRxiv">
        <title>The Genome of the Zebra Mussel, Dreissena polymorpha: A Resource for Invasive Species Research.</title>
        <authorList>
            <person name="McCartney M.A."/>
            <person name="Auch B."/>
            <person name="Kono T."/>
            <person name="Mallez S."/>
            <person name="Zhang Y."/>
            <person name="Obille A."/>
            <person name="Becker A."/>
            <person name="Abrahante J.E."/>
            <person name="Garbe J."/>
            <person name="Badalamenti J.P."/>
            <person name="Herman A."/>
            <person name="Mangelson H."/>
            <person name="Liachko I."/>
            <person name="Sullivan S."/>
            <person name="Sone E.D."/>
            <person name="Koren S."/>
            <person name="Silverstein K.A.T."/>
            <person name="Beckman K.B."/>
            <person name="Gohl D.M."/>
        </authorList>
    </citation>
    <scope>NUCLEOTIDE SEQUENCE</scope>
    <source>
        <strain evidence="6">Duluth1</strain>
        <tissue evidence="6">Whole animal</tissue>
    </source>
</reference>
<gene>
    <name evidence="6" type="ORF">DPMN_015012</name>
</gene>